<comment type="subcellular location">
    <subcellularLocation>
        <location evidence="1">Membrane</location>
        <topology evidence="1">Multi-pass membrane protein</topology>
    </subcellularLocation>
</comment>
<evidence type="ECO:0000259" key="6">
    <source>
        <dbReference type="Pfam" id="PF06271"/>
    </source>
</evidence>
<dbReference type="InterPro" id="IPR010432">
    <property type="entry name" value="RDD"/>
</dbReference>
<proteinExistence type="predicted"/>
<evidence type="ECO:0000256" key="3">
    <source>
        <dbReference type="ARBA" id="ARBA00022989"/>
    </source>
</evidence>
<dbReference type="Proteomes" id="UP001553161">
    <property type="component" value="Unassembled WGS sequence"/>
</dbReference>
<evidence type="ECO:0000313" key="7">
    <source>
        <dbReference type="EMBL" id="MEV8466751.1"/>
    </source>
</evidence>
<evidence type="ECO:0000256" key="1">
    <source>
        <dbReference type="ARBA" id="ARBA00004141"/>
    </source>
</evidence>
<reference evidence="7 8" key="1">
    <citation type="submission" date="2024-07" db="EMBL/GenBank/DDBJ databases">
        <authorList>
            <person name="Kang M."/>
        </authorList>
    </citation>
    <scope>NUCLEOTIDE SEQUENCE [LARGE SCALE GENOMIC DNA]</scope>
    <source>
        <strain evidence="7 8">DFM31</strain>
    </source>
</reference>
<comment type="caution">
    <text evidence="7">The sequence shown here is derived from an EMBL/GenBank/DDBJ whole genome shotgun (WGS) entry which is preliminary data.</text>
</comment>
<evidence type="ECO:0000313" key="8">
    <source>
        <dbReference type="Proteomes" id="UP001553161"/>
    </source>
</evidence>
<protein>
    <submittedName>
        <fullName evidence="7">RDD family protein</fullName>
    </submittedName>
</protein>
<name>A0ABV3L5D6_9RHOB</name>
<evidence type="ECO:0000256" key="4">
    <source>
        <dbReference type="ARBA" id="ARBA00023136"/>
    </source>
</evidence>
<gene>
    <name evidence="7" type="ORF">AB0T83_08170</name>
</gene>
<feature type="transmembrane region" description="Helical" evidence="5">
    <location>
        <begin position="111"/>
        <end position="132"/>
    </location>
</feature>
<sequence>MTPMIQPDTALWGLPDPDTHGDFYADTTIKRFFAWLVDTILILGLSLLAIPFTAFTGLFFFGFLFLAVGLVYRIWAMSSRSATPGMRLMAIEFRNSRGERFDTATATLHVLMFYFMTTFFVLQIISIILMLTSSRGQGLHDMLLGTAAINRSRKP</sequence>
<keyword evidence="4 5" id="KW-0472">Membrane</keyword>
<keyword evidence="8" id="KW-1185">Reference proteome</keyword>
<feature type="transmembrane region" description="Helical" evidence="5">
    <location>
        <begin position="32"/>
        <end position="50"/>
    </location>
</feature>
<accession>A0ABV3L5D6</accession>
<evidence type="ECO:0000256" key="5">
    <source>
        <dbReference type="SAM" id="Phobius"/>
    </source>
</evidence>
<dbReference type="EMBL" id="JBFBVU010000007">
    <property type="protein sequence ID" value="MEV8466751.1"/>
    <property type="molecule type" value="Genomic_DNA"/>
</dbReference>
<keyword evidence="2 5" id="KW-0812">Transmembrane</keyword>
<dbReference type="Pfam" id="PF06271">
    <property type="entry name" value="RDD"/>
    <property type="match status" value="1"/>
</dbReference>
<keyword evidence="3 5" id="KW-1133">Transmembrane helix</keyword>
<evidence type="ECO:0000256" key="2">
    <source>
        <dbReference type="ARBA" id="ARBA00022692"/>
    </source>
</evidence>
<organism evidence="7 8">
    <name type="scientific">Meridianimarinicoccus marinus</name>
    <dbReference type="NCBI Taxonomy" id="3231483"/>
    <lineage>
        <taxon>Bacteria</taxon>
        <taxon>Pseudomonadati</taxon>
        <taxon>Pseudomonadota</taxon>
        <taxon>Alphaproteobacteria</taxon>
        <taxon>Rhodobacterales</taxon>
        <taxon>Paracoccaceae</taxon>
        <taxon>Meridianimarinicoccus</taxon>
    </lineage>
</organism>
<feature type="domain" description="RDD" evidence="6">
    <location>
        <begin position="29"/>
        <end position="144"/>
    </location>
</feature>
<feature type="transmembrane region" description="Helical" evidence="5">
    <location>
        <begin position="57"/>
        <end position="75"/>
    </location>
</feature>
<dbReference type="RefSeq" id="WP_366192539.1">
    <property type="nucleotide sequence ID" value="NZ_JBFBVU010000007.1"/>
</dbReference>